<dbReference type="InterPro" id="IPR032675">
    <property type="entry name" value="LRR_dom_sf"/>
</dbReference>
<evidence type="ECO:0000313" key="4">
    <source>
        <dbReference type="EMBL" id="MCD9645397.1"/>
    </source>
</evidence>
<keyword evidence="1" id="KW-0433">Leucine-rich repeat</keyword>
<gene>
    <name evidence="4" type="ORF">HAX54_034275</name>
</gene>
<dbReference type="Proteomes" id="UP000823775">
    <property type="component" value="Unassembled WGS sequence"/>
</dbReference>
<accession>A0ABS8VGJ2</accession>
<keyword evidence="5" id="KW-1185">Reference proteome</keyword>
<proteinExistence type="predicted"/>
<dbReference type="Gene3D" id="3.80.10.10">
    <property type="entry name" value="Ribonuclease Inhibitor"/>
    <property type="match status" value="1"/>
</dbReference>
<reference evidence="4 5" key="1">
    <citation type="journal article" date="2021" name="BMC Genomics">
        <title>Datura genome reveals duplications of psychoactive alkaloid biosynthetic genes and high mutation rate following tissue culture.</title>
        <authorList>
            <person name="Rajewski A."/>
            <person name="Carter-House D."/>
            <person name="Stajich J."/>
            <person name="Litt A."/>
        </authorList>
    </citation>
    <scope>NUCLEOTIDE SEQUENCE [LARGE SCALE GENOMIC DNA]</scope>
    <source>
        <strain evidence="4">AR-01</strain>
    </source>
</reference>
<dbReference type="InterPro" id="IPR001611">
    <property type="entry name" value="Leu-rich_rpt"/>
</dbReference>
<dbReference type="PANTHER" id="PTHR15454:SF37">
    <property type="entry name" value="OUTER ARM DYNEIN LIGHT CHAIN 1 PROTEIN"/>
    <property type="match status" value="1"/>
</dbReference>
<organism evidence="4 5">
    <name type="scientific">Datura stramonium</name>
    <name type="common">Jimsonweed</name>
    <name type="synonym">Common thornapple</name>
    <dbReference type="NCBI Taxonomy" id="4076"/>
    <lineage>
        <taxon>Eukaryota</taxon>
        <taxon>Viridiplantae</taxon>
        <taxon>Streptophyta</taxon>
        <taxon>Embryophyta</taxon>
        <taxon>Tracheophyta</taxon>
        <taxon>Spermatophyta</taxon>
        <taxon>Magnoliopsida</taxon>
        <taxon>eudicotyledons</taxon>
        <taxon>Gunneridae</taxon>
        <taxon>Pentapetalae</taxon>
        <taxon>asterids</taxon>
        <taxon>lamiids</taxon>
        <taxon>Solanales</taxon>
        <taxon>Solanaceae</taxon>
        <taxon>Solanoideae</taxon>
        <taxon>Datureae</taxon>
        <taxon>Datura</taxon>
    </lineage>
</organism>
<dbReference type="EMBL" id="JACEIK010004418">
    <property type="protein sequence ID" value="MCD9645397.1"/>
    <property type="molecule type" value="Genomic_DNA"/>
</dbReference>
<dbReference type="PROSITE" id="PS51450">
    <property type="entry name" value="LRR"/>
    <property type="match status" value="1"/>
</dbReference>
<comment type="caution">
    <text evidence="4">The sequence shown here is derived from an EMBL/GenBank/DDBJ whole genome shotgun (WGS) entry which is preliminary data.</text>
</comment>
<sequence>MGRERSRKIAKVHPPVEGPVEFIAKTDGLKSTSFFITYPIEISRSSSNKLKDISHENSFREAKEVEYEGEDEHDDSLLMNRDSFDFDIQNINEKYVQSVNKRMNLHHLFNDYITDRYPKKSDENFIEITMNGNASDPGIVKREYWTSMERTRSCSDLERRYTLKKINCELPPPKSQSFEEIHRLDMKFSTGSPVSVSSHYSADNVMLKKHSSSQVLPSRSRNLWWKIFLWSHRNVKRTCNTQRQPIPVKITVTKQGGYSSDTLEPRHGMELSKLGSPGSFIRKSLKKESNNNEKHPLHDIHVATGVWPQNQWVACPAESSTFSRVDEWVKDLFIRPPQIIKDESDYPPSPHANKSLARNSSLMTRRPNTDTPEDVIYANNVIQSLNSSSTIAHVAEIGLKVNPIMSHFSSLRSVNLSGNSIVQIIQGSLPKSLHVINLSRNHIHTIEGLKEFTHLQSISDDQLRKIVCSLFQKLVFLNKQPINPQKGREQAIAEAVLGNNN</sequence>
<dbReference type="SUPFAM" id="SSF52058">
    <property type="entry name" value="L domain-like"/>
    <property type="match status" value="1"/>
</dbReference>
<evidence type="ECO:0000313" key="5">
    <source>
        <dbReference type="Proteomes" id="UP000823775"/>
    </source>
</evidence>
<name>A0ABS8VGJ2_DATST</name>
<keyword evidence="2" id="KW-0677">Repeat</keyword>
<protein>
    <submittedName>
        <fullName evidence="4">Uncharacterized protein</fullName>
    </submittedName>
</protein>
<evidence type="ECO:0000256" key="1">
    <source>
        <dbReference type="ARBA" id="ARBA00022614"/>
    </source>
</evidence>
<evidence type="ECO:0000256" key="2">
    <source>
        <dbReference type="ARBA" id="ARBA00022737"/>
    </source>
</evidence>
<dbReference type="PANTHER" id="PTHR15454">
    <property type="entry name" value="NISCHARIN RELATED"/>
    <property type="match status" value="1"/>
</dbReference>
<feature type="region of interest" description="Disordered" evidence="3">
    <location>
        <begin position="340"/>
        <end position="371"/>
    </location>
</feature>
<evidence type="ECO:0000256" key="3">
    <source>
        <dbReference type="SAM" id="MobiDB-lite"/>
    </source>
</evidence>